<feature type="transmembrane region" description="Helical" evidence="6">
    <location>
        <begin position="455"/>
        <end position="478"/>
    </location>
</feature>
<evidence type="ECO:0000313" key="9">
    <source>
        <dbReference type="Proteomes" id="UP000054988"/>
    </source>
</evidence>
<evidence type="ECO:0000256" key="4">
    <source>
        <dbReference type="ARBA" id="ARBA00023136"/>
    </source>
</evidence>
<dbReference type="CDD" id="cd17502">
    <property type="entry name" value="MFS_Azr1_MDR_like"/>
    <property type="match status" value="1"/>
</dbReference>
<dbReference type="PANTHER" id="PTHR23501:SF43">
    <property type="entry name" value="MULTIDRUG TRANSPORTER, PUTATIVE (AFU_ORTHOLOGUE AFUA_6G03040)-RELATED"/>
    <property type="match status" value="1"/>
</dbReference>
<dbReference type="eggNOG" id="KOG0254">
    <property type="taxonomic scope" value="Eukaryota"/>
</dbReference>
<evidence type="ECO:0000256" key="3">
    <source>
        <dbReference type="ARBA" id="ARBA00022989"/>
    </source>
</evidence>
<dbReference type="InterPro" id="IPR011701">
    <property type="entry name" value="MFS"/>
</dbReference>
<dbReference type="AlphaFoldDB" id="A0A0W0G9H5"/>
<gene>
    <name evidence="8" type="ORF">WG66_2201</name>
</gene>
<evidence type="ECO:0000313" key="8">
    <source>
        <dbReference type="EMBL" id="KTB45214.1"/>
    </source>
</evidence>
<keyword evidence="4 6" id="KW-0472">Membrane</keyword>
<sequence length="594" mass="63109">MSVAMPDIPAEAYYIYGHKRYLVALGLALTLFISALDSTIVAVALPTIGADFNEYQQTSWLVTSYLLTYTAFLPVVSKLTDIVGRKPVLIVSTLFFMLWSGACGGAKSMTQLIVFRALQGIGGSAIYSGVVVTISTIVPREKVGAYTPIIGTVFAASSVSGPLIGGAIVQHVHWGWIFFVNLPIGAVASSLLFYALSDPDLGPMSIQKISQRIDWIGSFLLLAASVLLAFSLQVGGTDGYPWVSVQVLAPLIISFCILPVFAFVETRHPEPVIPLRLFRVRNICFILIFTLALGAGLFSHAIFLPQRMQVVDGVSPVTAGVRMLPLLLPVGCLSPFAGAMVMLTKSYRPLMWFASSIGAIGAGLLSTVTVPTKFSHIYGFEAMTFIRQLGGLVAIAISTAILNDSVEKSLGSNARLASSPGLLEGILKSPTSVLPSLDPATSLIIRQAYSKGFSVTFIQASAWLAVGALATFGLVHYLPDRFLDDEQTKGEVLDPEKAGAGSIDNTIKTGETSGVANEPDEPLGKEPAKVEVVDAEKTVVNSGGVAHNEPDEPLGKELAKVQVADAEKAVVDSGEKAAETGERNETEETTSQKL</sequence>
<feature type="transmembrane region" description="Helical" evidence="6">
    <location>
        <begin position="240"/>
        <end position="263"/>
    </location>
</feature>
<organism evidence="8 9">
    <name type="scientific">Moniliophthora roreri</name>
    <name type="common">Frosty pod rot fungus</name>
    <name type="synonym">Monilia roreri</name>
    <dbReference type="NCBI Taxonomy" id="221103"/>
    <lineage>
        <taxon>Eukaryota</taxon>
        <taxon>Fungi</taxon>
        <taxon>Dikarya</taxon>
        <taxon>Basidiomycota</taxon>
        <taxon>Agaricomycotina</taxon>
        <taxon>Agaricomycetes</taxon>
        <taxon>Agaricomycetidae</taxon>
        <taxon>Agaricales</taxon>
        <taxon>Marasmiineae</taxon>
        <taxon>Marasmiaceae</taxon>
        <taxon>Moniliophthora</taxon>
    </lineage>
</organism>
<feature type="region of interest" description="Disordered" evidence="5">
    <location>
        <begin position="495"/>
        <end position="528"/>
    </location>
</feature>
<feature type="transmembrane region" description="Helical" evidence="6">
    <location>
        <begin position="350"/>
        <end position="370"/>
    </location>
</feature>
<feature type="transmembrane region" description="Helical" evidence="6">
    <location>
        <begin position="323"/>
        <end position="343"/>
    </location>
</feature>
<dbReference type="InterPro" id="IPR036259">
    <property type="entry name" value="MFS_trans_sf"/>
</dbReference>
<proteinExistence type="predicted"/>
<dbReference type="InterPro" id="IPR020846">
    <property type="entry name" value="MFS_dom"/>
</dbReference>
<feature type="transmembrane region" description="Helical" evidence="6">
    <location>
        <begin position="145"/>
        <end position="168"/>
    </location>
</feature>
<keyword evidence="2 6" id="KW-0812">Transmembrane</keyword>
<evidence type="ECO:0000256" key="1">
    <source>
        <dbReference type="ARBA" id="ARBA00004141"/>
    </source>
</evidence>
<feature type="transmembrane region" description="Helical" evidence="6">
    <location>
        <begin position="88"/>
        <end position="107"/>
    </location>
</feature>
<dbReference type="SUPFAM" id="SSF103473">
    <property type="entry name" value="MFS general substrate transporter"/>
    <property type="match status" value="1"/>
</dbReference>
<dbReference type="GO" id="GO:0022857">
    <property type="term" value="F:transmembrane transporter activity"/>
    <property type="evidence" value="ECO:0007669"/>
    <property type="project" value="InterPro"/>
</dbReference>
<feature type="transmembrane region" description="Helical" evidence="6">
    <location>
        <begin position="283"/>
        <end position="303"/>
    </location>
</feature>
<feature type="transmembrane region" description="Helical" evidence="6">
    <location>
        <begin position="174"/>
        <end position="194"/>
    </location>
</feature>
<feature type="region of interest" description="Disordered" evidence="5">
    <location>
        <begin position="567"/>
        <end position="594"/>
    </location>
</feature>
<feature type="compositionally biased region" description="Basic and acidic residues" evidence="5">
    <location>
        <begin position="567"/>
        <end position="586"/>
    </location>
</feature>
<feature type="domain" description="Major facilitator superfamily (MFS) profile" evidence="7">
    <location>
        <begin position="23"/>
        <end position="479"/>
    </location>
</feature>
<dbReference type="Pfam" id="PF07690">
    <property type="entry name" value="MFS_1"/>
    <property type="match status" value="1"/>
</dbReference>
<reference evidence="8 9" key="1">
    <citation type="submission" date="2015-12" db="EMBL/GenBank/DDBJ databases">
        <title>Draft genome sequence of Moniliophthora roreri, the causal agent of frosty pod rot of cacao.</title>
        <authorList>
            <person name="Aime M.C."/>
            <person name="Diaz-Valderrama J.R."/>
            <person name="Kijpornyongpan T."/>
            <person name="Phillips-Mora W."/>
        </authorList>
    </citation>
    <scope>NUCLEOTIDE SEQUENCE [LARGE SCALE GENOMIC DNA]</scope>
    <source>
        <strain evidence="8 9">MCA 2952</strain>
    </source>
</reference>
<evidence type="ECO:0000256" key="6">
    <source>
        <dbReference type="SAM" id="Phobius"/>
    </source>
</evidence>
<comment type="subcellular location">
    <subcellularLocation>
        <location evidence="1">Membrane</location>
        <topology evidence="1">Multi-pass membrane protein</topology>
    </subcellularLocation>
</comment>
<dbReference type="PRINTS" id="PR01036">
    <property type="entry name" value="TCRTETB"/>
</dbReference>
<evidence type="ECO:0000259" key="7">
    <source>
        <dbReference type="PROSITE" id="PS50850"/>
    </source>
</evidence>
<feature type="transmembrane region" description="Helical" evidence="6">
    <location>
        <begin position="382"/>
        <end position="402"/>
    </location>
</feature>
<dbReference type="GO" id="GO:0005886">
    <property type="term" value="C:plasma membrane"/>
    <property type="evidence" value="ECO:0007669"/>
    <property type="project" value="TreeGrafter"/>
</dbReference>
<name>A0A0W0G9H5_MONRR</name>
<feature type="transmembrane region" description="Helical" evidence="6">
    <location>
        <begin position="21"/>
        <end position="45"/>
    </location>
</feature>
<evidence type="ECO:0000256" key="5">
    <source>
        <dbReference type="SAM" id="MobiDB-lite"/>
    </source>
</evidence>
<feature type="transmembrane region" description="Helical" evidence="6">
    <location>
        <begin position="113"/>
        <end position="138"/>
    </location>
</feature>
<evidence type="ECO:0000256" key="2">
    <source>
        <dbReference type="ARBA" id="ARBA00022692"/>
    </source>
</evidence>
<feature type="transmembrane region" description="Helical" evidence="6">
    <location>
        <begin position="57"/>
        <end position="76"/>
    </location>
</feature>
<comment type="caution">
    <text evidence="8">The sequence shown here is derived from an EMBL/GenBank/DDBJ whole genome shotgun (WGS) entry which is preliminary data.</text>
</comment>
<feature type="compositionally biased region" description="Polar residues" evidence="5">
    <location>
        <begin position="503"/>
        <end position="515"/>
    </location>
</feature>
<dbReference type="PANTHER" id="PTHR23501">
    <property type="entry name" value="MAJOR FACILITATOR SUPERFAMILY"/>
    <property type="match status" value="1"/>
</dbReference>
<keyword evidence="3 6" id="KW-1133">Transmembrane helix</keyword>
<dbReference type="Gene3D" id="1.20.1720.10">
    <property type="entry name" value="Multidrug resistance protein D"/>
    <property type="match status" value="1"/>
</dbReference>
<dbReference type="EMBL" id="LATX01000741">
    <property type="protein sequence ID" value="KTB45214.1"/>
    <property type="molecule type" value="Genomic_DNA"/>
</dbReference>
<feature type="transmembrane region" description="Helical" evidence="6">
    <location>
        <begin position="215"/>
        <end position="234"/>
    </location>
</feature>
<accession>A0A0W0G9H5</accession>
<protein>
    <submittedName>
        <fullName evidence="8">Putative MFS general substrate transporter</fullName>
    </submittedName>
</protein>
<dbReference type="Proteomes" id="UP000054988">
    <property type="component" value="Unassembled WGS sequence"/>
</dbReference>
<dbReference type="PROSITE" id="PS50850">
    <property type="entry name" value="MFS"/>
    <property type="match status" value="1"/>
</dbReference>